<protein>
    <submittedName>
        <fullName evidence="1">Uncharacterized protein</fullName>
    </submittedName>
</protein>
<dbReference type="EMBL" id="CAMAPF010000051">
    <property type="protein sequence ID" value="CAH9085427.1"/>
    <property type="molecule type" value="Genomic_DNA"/>
</dbReference>
<evidence type="ECO:0000313" key="2">
    <source>
        <dbReference type="Proteomes" id="UP001152523"/>
    </source>
</evidence>
<name>A0AAV0CYA2_9ASTE</name>
<dbReference type="Proteomes" id="UP001152523">
    <property type="component" value="Unassembled WGS sequence"/>
</dbReference>
<sequence length="227" mass="26715">MGHPKKESWQSYKGREYVTYIMLLTWKSRLTQKKFLGWQTSSKLTRWTFKTPTTSTLAPAKPSLLLPPSLIKLPNRFGTEFKIVSIVWWRVVQRRKKSVRIAVNHKFWPKRESGSFNWDGRKRKVGSLFRDGGSSFLSITTPYKDPPLIVRPTQPPIESRSFDRSRRKRTCSSISRMRDSSSITLSRRKENLFYNSLPCMIGAEIIFEMLLDLRWMMALMKKVKMKM</sequence>
<reference evidence="1" key="1">
    <citation type="submission" date="2022-07" db="EMBL/GenBank/DDBJ databases">
        <authorList>
            <person name="Macas J."/>
            <person name="Novak P."/>
            <person name="Neumann P."/>
        </authorList>
    </citation>
    <scope>NUCLEOTIDE SEQUENCE</scope>
</reference>
<comment type="caution">
    <text evidence="1">The sequence shown here is derived from an EMBL/GenBank/DDBJ whole genome shotgun (WGS) entry which is preliminary data.</text>
</comment>
<evidence type="ECO:0000313" key="1">
    <source>
        <dbReference type="EMBL" id="CAH9085427.1"/>
    </source>
</evidence>
<keyword evidence="2" id="KW-1185">Reference proteome</keyword>
<proteinExistence type="predicted"/>
<accession>A0AAV0CYA2</accession>
<gene>
    <name evidence="1" type="ORF">CEPIT_LOCUS9267</name>
</gene>
<dbReference type="AlphaFoldDB" id="A0AAV0CYA2"/>
<organism evidence="1 2">
    <name type="scientific">Cuscuta epithymum</name>
    <dbReference type="NCBI Taxonomy" id="186058"/>
    <lineage>
        <taxon>Eukaryota</taxon>
        <taxon>Viridiplantae</taxon>
        <taxon>Streptophyta</taxon>
        <taxon>Embryophyta</taxon>
        <taxon>Tracheophyta</taxon>
        <taxon>Spermatophyta</taxon>
        <taxon>Magnoliopsida</taxon>
        <taxon>eudicotyledons</taxon>
        <taxon>Gunneridae</taxon>
        <taxon>Pentapetalae</taxon>
        <taxon>asterids</taxon>
        <taxon>lamiids</taxon>
        <taxon>Solanales</taxon>
        <taxon>Convolvulaceae</taxon>
        <taxon>Cuscuteae</taxon>
        <taxon>Cuscuta</taxon>
        <taxon>Cuscuta subgen. Cuscuta</taxon>
    </lineage>
</organism>